<protein>
    <submittedName>
        <fullName evidence="3">ORF2</fullName>
    </submittedName>
</protein>
<evidence type="ECO:0000313" key="3">
    <source>
        <dbReference type="EMBL" id="ASH99122.1"/>
    </source>
</evidence>
<name>A0A220IGL0_9VIRU</name>
<evidence type="ECO:0000256" key="2">
    <source>
        <dbReference type="SAM" id="Phobius"/>
    </source>
</evidence>
<keyword evidence="2" id="KW-0472">Membrane</keyword>
<keyword evidence="2" id="KW-1133">Transmembrane helix</keyword>
<organism evidence="3">
    <name type="scientific">Giant panda anellovirus</name>
    <dbReference type="NCBI Taxonomy" id="2016460"/>
    <lineage>
        <taxon>Viruses</taxon>
        <taxon>Monodnaviria</taxon>
        <taxon>Shotokuvirae</taxon>
        <taxon>Commensaviricota</taxon>
        <taxon>Cardeaviricetes</taxon>
        <taxon>Sanitavirales</taxon>
        <taxon>Anelloviridae</taxon>
    </lineage>
</organism>
<evidence type="ECO:0000256" key="1">
    <source>
        <dbReference type="SAM" id="MobiDB-lite"/>
    </source>
</evidence>
<feature type="region of interest" description="Disordered" evidence="1">
    <location>
        <begin position="57"/>
        <end position="83"/>
    </location>
</feature>
<dbReference type="EMBL" id="MF327553">
    <property type="protein sequence ID" value="ASH99122.1"/>
    <property type="molecule type" value="Genomic_DNA"/>
</dbReference>
<proteinExistence type="predicted"/>
<feature type="transmembrane region" description="Helical" evidence="2">
    <location>
        <begin position="21"/>
        <end position="41"/>
    </location>
</feature>
<sequence length="83" mass="9134">MAGRLSTTRRSRRYGSNPAQYRINFSATVVIGKFIFSGTVIGSNVLSEETLQTKEAFLSPPKVERPPETLEESSSEEGVLPET</sequence>
<keyword evidence="2" id="KW-0812">Transmembrane</keyword>
<accession>A0A220IGL0</accession>
<reference evidence="3" key="1">
    <citation type="journal article" date="2017" name="Microbiome">
        <title>Virome comparisons in wild-diseased and healthy captive giant pandas.</title>
        <authorList>
            <person name="Zhang W."/>
            <person name="Yang S."/>
            <person name="Shan T."/>
            <person name="Hou R."/>
            <person name="Liu Z."/>
            <person name="Li W."/>
            <person name="Guo L."/>
            <person name="Wang Y."/>
            <person name="Chen P."/>
            <person name="Wang X."/>
            <person name="Feng F."/>
            <person name="Wang H."/>
            <person name="Chen C."/>
            <person name="Shen Q."/>
            <person name="Zhou C."/>
            <person name="Hua X."/>
            <person name="Cui L."/>
            <person name="Deng X."/>
            <person name="Zhang Z."/>
            <person name="Qi D."/>
            <person name="Delwart E."/>
        </authorList>
    </citation>
    <scope>NUCLEOTIDE SEQUENCE</scope>
    <source>
        <strain evidence="3">Gpan21170</strain>
    </source>
</reference>